<name>A0ABR5XYV4_9PROT</name>
<proteinExistence type="predicted"/>
<evidence type="ECO:0000313" key="1">
    <source>
        <dbReference type="EMBL" id="KZC97192.1"/>
    </source>
</evidence>
<comment type="caution">
    <text evidence="1">The sequence shown here is derived from an EMBL/GenBank/DDBJ whole genome shotgun (WGS) entry which is preliminary data.</text>
</comment>
<evidence type="ECO:0000313" key="2">
    <source>
        <dbReference type="Proteomes" id="UP000076167"/>
    </source>
</evidence>
<reference evidence="1 2" key="1">
    <citation type="submission" date="2015-12" db="EMBL/GenBank/DDBJ databases">
        <title>Genome sequence of Thalassospira xiamenensis MCCC 1A03005.</title>
        <authorList>
            <person name="Lu L."/>
            <person name="Lai Q."/>
            <person name="Shao Z."/>
            <person name="Qian P."/>
        </authorList>
    </citation>
    <scope>NUCLEOTIDE SEQUENCE [LARGE SCALE GENOMIC DNA]</scope>
    <source>
        <strain evidence="1 2">MCCC 1A03005</strain>
    </source>
</reference>
<accession>A0ABR5XYV4</accession>
<sequence>MITIHTQPGDRNVITMDIEIYHEENSELPDDTTYPAAVCTPEAITASGGRLVWTNPPSLVINGCKSPGIAWLIAATHLFGEAQRVEASLAPQQKPTVQNAAFTFTHADDETETETFVTGIITAQKAVIHMKELACYLGNQSFSSDILAADAAYRGFFAITKGLGNVSSSIQIKVIGSRQEIAELGKNNRLPGNLASL</sequence>
<dbReference type="Proteomes" id="UP000076167">
    <property type="component" value="Unassembled WGS sequence"/>
</dbReference>
<protein>
    <submittedName>
        <fullName evidence="1">Uncharacterized protein</fullName>
    </submittedName>
</protein>
<dbReference type="EMBL" id="LPXL01000056">
    <property type="protein sequence ID" value="KZC97192.1"/>
    <property type="molecule type" value="Genomic_DNA"/>
</dbReference>
<organism evidence="1 2">
    <name type="scientific">Thalassospira xiamenensis</name>
    <dbReference type="NCBI Taxonomy" id="220697"/>
    <lineage>
        <taxon>Bacteria</taxon>
        <taxon>Pseudomonadati</taxon>
        <taxon>Pseudomonadota</taxon>
        <taxon>Alphaproteobacteria</taxon>
        <taxon>Rhodospirillales</taxon>
        <taxon>Thalassospiraceae</taxon>
        <taxon>Thalassospira</taxon>
    </lineage>
</organism>
<gene>
    <name evidence="1" type="ORF">AUP40_04445</name>
</gene>
<keyword evidence="2" id="KW-1185">Reference proteome</keyword>